<name>A0ABQ5CVH1_9ASTR</name>
<keyword evidence="3" id="KW-1185">Reference proteome</keyword>
<accession>A0ABQ5CVH1</accession>
<organism evidence="2 3">
    <name type="scientific">Tanacetum coccineum</name>
    <dbReference type="NCBI Taxonomy" id="301880"/>
    <lineage>
        <taxon>Eukaryota</taxon>
        <taxon>Viridiplantae</taxon>
        <taxon>Streptophyta</taxon>
        <taxon>Embryophyta</taxon>
        <taxon>Tracheophyta</taxon>
        <taxon>Spermatophyta</taxon>
        <taxon>Magnoliopsida</taxon>
        <taxon>eudicotyledons</taxon>
        <taxon>Gunneridae</taxon>
        <taxon>Pentapetalae</taxon>
        <taxon>asterids</taxon>
        <taxon>campanulids</taxon>
        <taxon>Asterales</taxon>
        <taxon>Asteraceae</taxon>
        <taxon>Asteroideae</taxon>
        <taxon>Anthemideae</taxon>
        <taxon>Anthemidinae</taxon>
        <taxon>Tanacetum</taxon>
    </lineage>
</organism>
<comment type="caution">
    <text evidence="2">The sequence shown here is derived from an EMBL/GenBank/DDBJ whole genome shotgun (WGS) entry which is preliminary data.</text>
</comment>
<reference evidence="2" key="2">
    <citation type="submission" date="2022-01" db="EMBL/GenBank/DDBJ databases">
        <authorList>
            <person name="Yamashiro T."/>
            <person name="Shiraishi A."/>
            <person name="Satake H."/>
            <person name="Nakayama K."/>
        </authorList>
    </citation>
    <scope>NUCLEOTIDE SEQUENCE</scope>
</reference>
<evidence type="ECO:0000256" key="1">
    <source>
        <dbReference type="SAM" id="MobiDB-lite"/>
    </source>
</evidence>
<gene>
    <name evidence="2" type="ORF">Tco_0911330</name>
</gene>
<protein>
    <recommendedName>
        <fullName evidence="4">RNA-directed DNA polymerase, eukaryota</fullName>
    </recommendedName>
</protein>
<evidence type="ECO:0000313" key="2">
    <source>
        <dbReference type="EMBL" id="GJT31055.1"/>
    </source>
</evidence>
<feature type="region of interest" description="Disordered" evidence="1">
    <location>
        <begin position="33"/>
        <end position="60"/>
    </location>
</feature>
<dbReference type="Proteomes" id="UP001151760">
    <property type="component" value="Unassembled WGS sequence"/>
</dbReference>
<feature type="compositionally biased region" description="Acidic residues" evidence="1">
    <location>
        <begin position="33"/>
        <end position="46"/>
    </location>
</feature>
<sequence length="178" mass="20944">MDVIINDKRKIIVQGNVFWIRVKELDAWVPDFEDDNNDDLSSDEEEPKANNIDETSDVDRVSESSFMQEMDHVIDSVRVDSTRSKTREDKSGENEPHSEDPFKMFVKDHVWLFRRMFNTNVLLCPKDISLNIKLALDSCALLVSKDWSRMSFIQYQHSRNEKSIDYAFNLRENETNTF</sequence>
<evidence type="ECO:0008006" key="4">
    <source>
        <dbReference type="Google" id="ProtNLM"/>
    </source>
</evidence>
<feature type="region of interest" description="Disordered" evidence="1">
    <location>
        <begin position="72"/>
        <end position="99"/>
    </location>
</feature>
<evidence type="ECO:0000313" key="3">
    <source>
        <dbReference type="Proteomes" id="UP001151760"/>
    </source>
</evidence>
<dbReference type="EMBL" id="BQNB010014673">
    <property type="protein sequence ID" value="GJT31055.1"/>
    <property type="molecule type" value="Genomic_DNA"/>
</dbReference>
<proteinExistence type="predicted"/>
<reference evidence="2" key="1">
    <citation type="journal article" date="2022" name="Int. J. Mol. Sci.">
        <title>Draft Genome of Tanacetum Coccineum: Genomic Comparison of Closely Related Tanacetum-Family Plants.</title>
        <authorList>
            <person name="Yamashiro T."/>
            <person name="Shiraishi A."/>
            <person name="Nakayama K."/>
            <person name="Satake H."/>
        </authorList>
    </citation>
    <scope>NUCLEOTIDE SEQUENCE</scope>
</reference>